<proteinExistence type="predicted"/>
<dbReference type="AlphaFoldDB" id="A0A2T5MG44"/>
<sequence>MLFMEREIDEGMDARSRATQEQLPRVRGQFVGWVERSETHRLFALLGHCLLVFEVACFARRASHFLCLCKESNQRKHTLRTRSHKKTWEFPVLLVLDGVRDRTSLSRHARFGILPSPALFARLLPAKPAMLGAAEGARHPKQSDSCCE</sequence>
<organism evidence="1 2">
    <name type="scientific">Stenotrophobium rhamnosiphilum</name>
    <dbReference type="NCBI Taxonomy" id="2029166"/>
    <lineage>
        <taxon>Bacteria</taxon>
        <taxon>Pseudomonadati</taxon>
        <taxon>Pseudomonadota</taxon>
        <taxon>Gammaproteobacteria</taxon>
        <taxon>Nevskiales</taxon>
        <taxon>Nevskiaceae</taxon>
        <taxon>Stenotrophobium</taxon>
    </lineage>
</organism>
<dbReference type="EMBL" id="QANS01000003">
    <property type="protein sequence ID" value="PTU31551.1"/>
    <property type="molecule type" value="Genomic_DNA"/>
</dbReference>
<protein>
    <submittedName>
        <fullName evidence="1">Uncharacterized protein</fullName>
    </submittedName>
</protein>
<keyword evidence="2" id="KW-1185">Reference proteome</keyword>
<comment type="caution">
    <text evidence="1">The sequence shown here is derived from an EMBL/GenBank/DDBJ whole genome shotgun (WGS) entry which is preliminary data.</text>
</comment>
<reference evidence="1 2" key="1">
    <citation type="submission" date="2018-04" db="EMBL/GenBank/DDBJ databases">
        <title>Novel species isolated from glacier.</title>
        <authorList>
            <person name="Liu Q."/>
            <person name="Xin Y.-H."/>
        </authorList>
    </citation>
    <scope>NUCLEOTIDE SEQUENCE [LARGE SCALE GENOMIC DNA]</scope>
    <source>
        <strain evidence="1 2">GT1R17</strain>
    </source>
</reference>
<dbReference type="Proteomes" id="UP000244248">
    <property type="component" value="Unassembled WGS sequence"/>
</dbReference>
<evidence type="ECO:0000313" key="1">
    <source>
        <dbReference type="EMBL" id="PTU31551.1"/>
    </source>
</evidence>
<gene>
    <name evidence="1" type="ORF">CJD38_09485</name>
</gene>
<evidence type="ECO:0000313" key="2">
    <source>
        <dbReference type="Proteomes" id="UP000244248"/>
    </source>
</evidence>
<name>A0A2T5MG44_9GAMM</name>
<accession>A0A2T5MG44</accession>